<dbReference type="SMART" id="SM00220">
    <property type="entry name" value="S_TKc"/>
    <property type="match status" value="1"/>
</dbReference>
<evidence type="ECO:0000313" key="7">
    <source>
        <dbReference type="Proteomes" id="UP001141434"/>
    </source>
</evidence>
<feature type="domain" description="Protein kinase" evidence="5">
    <location>
        <begin position="165"/>
        <end position="400"/>
    </location>
</feature>
<evidence type="ECO:0000256" key="1">
    <source>
        <dbReference type="ARBA" id="ARBA00022679"/>
    </source>
</evidence>
<dbReference type="PANTHER" id="PTHR44329:SF288">
    <property type="entry name" value="MITOGEN-ACTIVATED PROTEIN KINASE KINASE KINASE 20"/>
    <property type="match status" value="1"/>
</dbReference>
<dbReference type="Proteomes" id="UP001141434">
    <property type="component" value="Unassembled WGS sequence"/>
</dbReference>
<dbReference type="PANTHER" id="PTHR44329">
    <property type="entry name" value="SERINE/THREONINE-PROTEIN KINASE TNNI3K-RELATED"/>
    <property type="match status" value="1"/>
</dbReference>
<dbReference type="GO" id="GO:0004674">
    <property type="term" value="F:protein serine/threonine kinase activity"/>
    <property type="evidence" value="ECO:0007669"/>
    <property type="project" value="TreeGrafter"/>
</dbReference>
<dbReference type="GeneID" id="81397980"/>
<dbReference type="InterPro" id="IPR051681">
    <property type="entry name" value="Ser/Thr_Kinases-Pseudokinases"/>
</dbReference>
<sequence>MPATATSASLVRTDLEFKSYSEDRDFRAEGKPEPNSRSQTLIYHLHDKKWWIKVTFKGAVPSVAHSIQPEQIKSKPERRNEFQNLVTMIDFQSLDLLDDTVTELVLHEDAKSIEAVKLHREPKDTNRFAKLIPNLRFYIQEDPLRTVYPISLQFPSFRTIEVADLILENEITAGVFRVLHRDDNIRYILKVVNRPFYQPRDSEVIRQELQNLEHFKGVAGIVQPAGIAVFSNPYATFARGNQQMVINGILLDYYGGGSLQNVMDEQRVKEYNWERWAIQIGNALRTLHSAEKTHMDLKPSNVVLDNDGNTVLIDISGIGGVTHEWLAPEIRDEISPFDLPFQTRRMNDTWAYGKVLSEIASKVDDSNPFAETLMLVADRLTQNVHTRWTLSKAISQLEIV</sequence>
<organism evidence="6 7">
    <name type="scientific">Penicillium alfredii</name>
    <dbReference type="NCBI Taxonomy" id="1506179"/>
    <lineage>
        <taxon>Eukaryota</taxon>
        <taxon>Fungi</taxon>
        <taxon>Dikarya</taxon>
        <taxon>Ascomycota</taxon>
        <taxon>Pezizomycotina</taxon>
        <taxon>Eurotiomycetes</taxon>
        <taxon>Eurotiomycetidae</taxon>
        <taxon>Eurotiales</taxon>
        <taxon>Aspergillaceae</taxon>
        <taxon>Penicillium</taxon>
    </lineage>
</organism>
<dbReference type="InterPro" id="IPR011009">
    <property type="entry name" value="Kinase-like_dom_sf"/>
</dbReference>
<dbReference type="Pfam" id="PF00069">
    <property type="entry name" value="Pkinase"/>
    <property type="match status" value="1"/>
</dbReference>
<name>A0A9W9ESD0_9EURO</name>
<evidence type="ECO:0000256" key="2">
    <source>
        <dbReference type="ARBA" id="ARBA00022741"/>
    </source>
</evidence>
<dbReference type="SUPFAM" id="SSF56112">
    <property type="entry name" value="Protein kinase-like (PK-like)"/>
    <property type="match status" value="1"/>
</dbReference>
<dbReference type="AlphaFoldDB" id="A0A9W9ESD0"/>
<accession>A0A9W9ESD0</accession>
<keyword evidence="1" id="KW-0808">Transferase</keyword>
<dbReference type="GO" id="GO:0005524">
    <property type="term" value="F:ATP binding"/>
    <property type="evidence" value="ECO:0007669"/>
    <property type="project" value="UniProtKB-KW"/>
</dbReference>
<evidence type="ECO:0000313" key="6">
    <source>
        <dbReference type="EMBL" id="KAJ5086979.1"/>
    </source>
</evidence>
<dbReference type="InterPro" id="IPR000719">
    <property type="entry name" value="Prot_kinase_dom"/>
</dbReference>
<protein>
    <recommendedName>
        <fullName evidence="5">Protein kinase domain-containing protein</fullName>
    </recommendedName>
</protein>
<dbReference type="Gene3D" id="1.10.510.10">
    <property type="entry name" value="Transferase(Phosphotransferase) domain 1"/>
    <property type="match status" value="1"/>
</dbReference>
<dbReference type="EMBL" id="JAPMSZ010000010">
    <property type="protein sequence ID" value="KAJ5086979.1"/>
    <property type="molecule type" value="Genomic_DNA"/>
</dbReference>
<evidence type="ECO:0000259" key="5">
    <source>
        <dbReference type="PROSITE" id="PS50011"/>
    </source>
</evidence>
<proteinExistence type="predicted"/>
<keyword evidence="2" id="KW-0547">Nucleotide-binding</keyword>
<gene>
    <name evidence="6" type="ORF">NUU61_008286</name>
</gene>
<evidence type="ECO:0000256" key="3">
    <source>
        <dbReference type="ARBA" id="ARBA00022777"/>
    </source>
</evidence>
<evidence type="ECO:0000256" key="4">
    <source>
        <dbReference type="ARBA" id="ARBA00022840"/>
    </source>
</evidence>
<comment type="caution">
    <text evidence="6">The sequence shown here is derived from an EMBL/GenBank/DDBJ whole genome shotgun (WGS) entry which is preliminary data.</text>
</comment>
<keyword evidence="7" id="KW-1185">Reference proteome</keyword>
<keyword evidence="3" id="KW-0418">Kinase</keyword>
<dbReference type="PROSITE" id="PS50011">
    <property type="entry name" value="PROTEIN_KINASE_DOM"/>
    <property type="match status" value="1"/>
</dbReference>
<keyword evidence="4" id="KW-0067">ATP-binding</keyword>
<dbReference type="OrthoDB" id="4062651at2759"/>
<dbReference type="RefSeq" id="XP_056509104.1">
    <property type="nucleotide sequence ID" value="XM_056658811.1"/>
</dbReference>
<reference evidence="6" key="2">
    <citation type="journal article" date="2023" name="IMA Fungus">
        <title>Comparative genomic study of the Penicillium genus elucidates a diverse pangenome and 15 lateral gene transfer events.</title>
        <authorList>
            <person name="Petersen C."/>
            <person name="Sorensen T."/>
            <person name="Nielsen M.R."/>
            <person name="Sondergaard T.E."/>
            <person name="Sorensen J.L."/>
            <person name="Fitzpatrick D.A."/>
            <person name="Frisvad J.C."/>
            <person name="Nielsen K.L."/>
        </authorList>
    </citation>
    <scope>NUCLEOTIDE SEQUENCE</scope>
    <source>
        <strain evidence="6">IBT 34128</strain>
    </source>
</reference>
<dbReference type="Gene3D" id="3.30.200.20">
    <property type="entry name" value="Phosphorylase Kinase, domain 1"/>
    <property type="match status" value="1"/>
</dbReference>
<reference evidence="6" key="1">
    <citation type="submission" date="2022-11" db="EMBL/GenBank/DDBJ databases">
        <authorList>
            <person name="Petersen C."/>
        </authorList>
    </citation>
    <scope>NUCLEOTIDE SEQUENCE</scope>
    <source>
        <strain evidence="6">IBT 34128</strain>
    </source>
</reference>